<dbReference type="InterPro" id="IPR036890">
    <property type="entry name" value="HATPase_C_sf"/>
</dbReference>
<dbReference type="InterPro" id="IPR003661">
    <property type="entry name" value="HisK_dim/P_dom"/>
</dbReference>
<gene>
    <name evidence="15" type="ORF">JOC86_002691</name>
</gene>
<dbReference type="Pfam" id="PF00672">
    <property type="entry name" value="HAMP"/>
    <property type="match status" value="1"/>
</dbReference>
<dbReference type="InterPro" id="IPR050351">
    <property type="entry name" value="BphY/WalK/GraS-like"/>
</dbReference>
<evidence type="ECO:0000256" key="1">
    <source>
        <dbReference type="ARBA" id="ARBA00000085"/>
    </source>
</evidence>
<feature type="transmembrane region" description="Helical" evidence="12">
    <location>
        <begin position="161"/>
        <end position="182"/>
    </location>
</feature>
<dbReference type="Proteomes" id="UP001646157">
    <property type="component" value="Unassembled WGS sequence"/>
</dbReference>
<keyword evidence="5" id="KW-0597">Phosphoprotein</keyword>
<keyword evidence="12" id="KW-0812">Transmembrane</keyword>
<dbReference type="InterPro" id="IPR003660">
    <property type="entry name" value="HAMP_dom"/>
</dbReference>
<dbReference type="SMART" id="SM00387">
    <property type="entry name" value="HATPase_c"/>
    <property type="match status" value="1"/>
</dbReference>
<keyword evidence="16" id="KW-1185">Reference proteome</keyword>
<keyword evidence="4" id="KW-1003">Cell membrane</keyword>
<name>A0ABS2NE95_9BACI</name>
<evidence type="ECO:0000256" key="10">
    <source>
        <dbReference type="ARBA" id="ARBA00023012"/>
    </source>
</evidence>
<keyword evidence="8 15" id="KW-0418">Kinase</keyword>
<evidence type="ECO:0000256" key="8">
    <source>
        <dbReference type="ARBA" id="ARBA00022777"/>
    </source>
</evidence>
<dbReference type="Pfam" id="PF02518">
    <property type="entry name" value="HATPase_c"/>
    <property type="match status" value="1"/>
</dbReference>
<evidence type="ECO:0000259" key="13">
    <source>
        <dbReference type="PROSITE" id="PS50109"/>
    </source>
</evidence>
<protein>
    <recommendedName>
        <fullName evidence="3">histidine kinase</fullName>
        <ecNumber evidence="3">2.7.13.3</ecNumber>
    </recommendedName>
</protein>
<organism evidence="15 16">
    <name type="scientific">Rossellomorea pakistanensis</name>
    <dbReference type="NCBI Taxonomy" id="992288"/>
    <lineage>
        <taxon>Bacteria</taxon>
        <taxon>Bacillati</taxon>
        <taxon>Bacillota</taxon>
        <taxon>Bacilli</taxon>
        <taxon>Bacillales</taxon>
        <taxon>Bacillaceae</taxon>
        <taxon>Rossellomorea</taxon>
    </lineage>
</organism>
<dbReference type="SUPFAM" id="SSF158472">
    <property type="entry name" value="HAMP domain-like"/>
    <property type="match status" value="1"/>
</dbReference>
<comment type="catalytic activity">
    <reaction evidence="1">
        <text>ATP + protein L-histidine = ADP + protein N-phospho-L-histidine.</text>
        <dbReference type="EC" id="2.7.13.3"/>
    </reaction>
</comment>
<evidence type="ECO:0000256" key="7">
    <source>
        <dbReference type="ARBA" id="ARBA00022741"/>
    </source>
</evidence>
<dbReference type="PRINTS" id="PR00344">
    <property type="entry name" value="BCTRLSENSOR"/>
</dbReference>
<dbReference type="SUPFAM" id="SSF47384">
    <property type="entry name" value="Homodimeric domain of signal transducing histidine kinase"/>
    <property type="match status" value="1"/>
</dbReference>
<keyword evidence="11 12" id="KW-0472">Membrane</keyword>
<keyword evidence="12" id="KW-1133">Transmembrane helix</keyword>
<dbReference type="PROSITE" id="PS50885">
    <property type="entry name" value="HAMP"/>
    <property type="match status" value="1"/>
</dbReference>
<proteinExistence type="predicted"/>
<keyword evidence="10" id="KW-0902">Two-component regulatory system</keyword>
<dbReference type="PROSITE" id="PS50109">
    <property type="entry name" value="HIS_KIN"/>
    <property type="match status" value="1"/>
</dbReference>
<dbReference type="PANTHER" id="PTHR42878:SF7">
    <property type="entry name" value="SENSOR HISTIDINE KINASE GLRK"/>
    <property type="match status" value="1"/>
</dbReference>
<evidence type="ECO:0000256" key="11">
    <source>
        <dbReference type="ARBA" id="ARBA00023136"/>
    </source>
</evidence>
<dbReference type="RefSeq" id="WP_205173232.1">
    <property type="nucleotide sequence ID" value="NZ_JAFBDZ010000002.1"/>
</dbReference>
<keyword evidence="6" id="KW-0808">Transferase</keyword>
<dbReference type="SMART" id="SM00388">
    <property type="entry name" value="HisKA"/>
    <property type="match status" value="1"/>
</dbReference>
<keyword evidence="9" id="KW-0067">ATP-binding</keyword>
<evidence type="ECO:0000313" key="16">
    <source>
        <dbReference type="Proteomes" id="UP001646157"/>
    </source>
</evidence>
<evidence type="ECO:0000259" key="14">
    <source>
        <dbReference type="PROSITE" id="PS50885"/>
    </source>
</evidence>
<dbReference type="Gene3D" id="6.10.340.10">
    <property type="match status" value="1"/>
</dbReference>
<dbReference type="InterPro" id="IPR003594">
    <property type="entry name" value="HATPase_dom"/>
</dbReference>
<evidence type="ECO:0000256" key="3">
    <source>
        <dbReference type="ARBA" id="ARBA00012438"/>
    </source>
</evidence>
<feature type="transmembrane region" description="Helical" evidence="12">
    <location>
        <begin position="12"/>
        <end position="34"/>
    </location>
</feature>
<dbReference type="Gene3D" id="3.30.565.10">
    <property type="entry name" value="Histidine kinase-like ATPase, C-terminal domain"/>
    <property type="match status" value="1"/>
</dbReference>
<comment type="caution">
    <text evidence="15">The sequence shown here is derived from an EMBL/GenBank/DDBJ whole genome shotgun (WGS) entry which is preliminary data.</text>
</comment>
<dbReference type="InterPro" id="IPR004358">
    <property type="entry name" value="Sig_transdc_His_kin-like_C"/>
</dbReference>
<dbReference type="EMBL" id="JAFBDZ010000002">
    <property type="protein sequence ID" value="MBM7586149.1"/>
    <property type="molecule type" value="Genomic_DNA"/>
</dbReference>
<dbReference type="PANTHER" id="PTHR42878">
    <property type="entry name" value="TWO-COMPONENT HISTIDINE KINASE"/>
    <property type="match status" value="1"/>
</dbReference>
<dbReference type="CDD" id="cd00082">
    <property type="entry name" value="HisKA"/>
    <property type="match status" value="1"/>
</dbReference>
<evidence type="ECO:0000313" key="15">
    <source>
        <dbReference type="EMBL" id="MBM7586149.1"/>
    </source>
</evidence>
<evidence type="ECO:0000256" key="12">
    <source>
        <dbReference type="SAM" id="Phobius"/>
    </source>
</evidence>
<evidence type="ECO:0000256" key="4">
    <source>
        <dbReference type="ARBA" id="ARBA00022475"/>
    </source>
</evidence>
<evidence type="ECO:0000256" key="2">
    <source>
        <dbReference type="ARBA" id="ARBA00004651"/>
    </source>
</evidence>
<feature type="domain" description="HAMP" evidence="14">
    <location>
        <begin position="188"/>
        <end position="240"/>
    </location>
</feature>
<reference evidence="15 16" key="1">
    <citation type="submission" date="2021-01" db="EMBL/GenBank/DDBJ databases">
        <title>Genomic Encyclopedia of Type Strains, Phase IV (KMG-IV): sequencing the most valuable type-strain genomes for metagenomic binning, comparative biology and taxonomic classification.</title>
        <authorList>
            <person name="Goeker M."/>
        </authorList>
    </citation>
    <scope>NUCLEOTIDE SEQUENCE [LARGE SCALE GENOMIC DNA]</scope>
    <source>
        <strain evidence="15 16">DSM 24834</strain>
    </source>
</reference>
<dbReference type="GO" id="GO:0016301">
    <property type="term" value="F:kinase activity"/>
    <property type="evidence" value="ECO:0007669"/>
    <property type="project" value="UniProtKB-KW"/>
</dbReference>
<dbReference type="Pfam" id="PF00512">
    <property type="entry name" value="HisKA"/>
    <property type="match status" value="1"/>
</dbReference>
<sequence>MGIKRRLLFQNLTIISLTIALLLGILISGIYHYYYNGTADILKNHAINSAQFADRYMNISTYTLRSHLSEIQNNFSLPQAEMQILDANGDLLSSSSGFQHDHTSQFKDIEEALHLESGTWMGHHPITQEHILAVSVPLMEEKKTVGVLRFVTSLEPLDDNFRTIIGTLFIIGLIILIIVFLVSKAFARNIITPVVELTEVSQKLAMGKLETQVVGTYKDEFQTLSKSFNEMAKELLKTQQMKNQFISSISHELRTPLTSIKGWSETLLAGDLRNVNETETGLTIISNETNRLIGLVEELLDFSRYSKNTFQIFPSLFSFDSLLKQVILQFDKKIKSRNLTIVFENEEPIELKADENRIRQVLINLVDNAIKYSDTNTTITIHYELSHRFFYFGVVDEGKGIEENQIHNVSELFFKVDENSEGAGLGLAISKHIIELHHGKLFIESKKGIGTRAGFKLPISPIQQADAK</sequence>
<dbReference type="SUPFAM" id="SSF55874">
    <property type="entry name" value="ATPase domain of HSP90 chaperone/DNA topoisomerase II/histidine kinase"/>
    <property type="match status" value="1"/>
</dbReference>
<dbReference type="EC" id="2.7.13.3" evidence="3"/>
<keyword evidence="7" id="KW-0547">Nucleotide-binding</keyword>
<feature type="domain" description="Histidine kinase" evidence="13">
    <location>
        <begin position="248"/>
        <end position="461"/>
    </location>
</feature>
<comment type="subcellular location">
    <subcellularLocation>
        <location evidence="2">Cell membrane</location>
        <topology evidence="2">Multi-pass membrane protein</topology>
    </subcellularLocation>
</comment>
<evidence type="ECO:0000256" key="6">
    <source>
        <dbReference type="ARBA" id="ARBA00022679"/>
    </source>
</evidence>
<dbReference type="InterPro" id="IPR005467">
    <property type="entry name" value="His_kinase_dom"/>
</dbReference>
<dbReference type="Gene3D" id="1.10.287.130">
    <property type="match status" value="1"/>
</dbReference>
<dbReference type="CDD" id="cd06225">
    <property type="entry name" value="HAMP"/>
    <property type="match status" value="1"/>
</dbReference>
<dbReference type="InterPro" id="IPR036097">
    <property type="entry name" value="HisK_dim/P_sf"/>
</dbReference>
<dbReference type="SMART" id="SM00304">
    <property type="entry name" value="HAMP"/>
    <property type="match status" value="1"/>
</dbReference>
<evidence type="ECO:0000256" key="5">
    <source>
        <dbReference type="ARBA" id="ARBA00022553"/>
    </source>
</evidence>
<accession>A0ABS2NE95</accession>
<evidence type="ECO:0000256" key="9">
    <source>
        <dbReference type="ARBA" id="ARBA00022840"/>
    </source>
</evidence>